<reference evidence="8 9" key="1">
    <citation type="submission" date="2020-08" db="EMBL/GenBank/DDBJ databases">
        <title>Description of novel Flavobacterium F-392 isolate.</title>
        <authorList>
            <person name="Saticioglu I.B."/>
            <person name="Duman M."/>
            <person name="Altun S."/>
        </authorList>
    </citation>
    <scope>NUCLEOTIDE SEQUENCE [LARGE SCALE GENOMIC DNA]</scope>
    <source>
        <strain evidence="8 9">F-392</strain>
    </source>
</reference>
<name>A0A923SFD1_9FLAO</name>
<keyword evidence="3 6" id="KW-0812">Transmembrane</keyword>
<evidence type="ECO:0000256" key="6">
    <source>
        <dbReference type="SAM" id="Phobius"/>
    </source>
</evidence>
<dbReference type="InterPro" id="IPR036259">
    <property type="entry name" value="MFS_trans_sf"/>
</dbReference>
<evidence type="ECO:0000256" key="1">
    <source>
        <dbReference type="ARBA" id="ARBA00004651"/>
    </source>
</evidence>
<dbReference type="PANTHER" id="PTHR43124:SF6">
    <property type="entry name" value="TRANSPORTER ARAJ-RELATED"/>
    <property type="match status" value="1"/>
</dbReference>
<keyword evidence="9" id="KW-1185">Reference proteome</keyword>
<dbReference type="AlphaFoldDB" id="A0A923SFD1"/>
<sequence>MKKSLLSLLLGGLTIGITEFVMMGLLPDIASDLKVSIPVAGYLISAYALGVVIGAPLIVIIARNAPPKKILLLLAVMLTIFNSLSTIAPSYNFLLLSRLLSGLPHGAFFGVGAVVATRLADKGKEAQAISIMFSGLTIANLAGVPIGTYIGHHFAWRYTFIIIAFIGLLTIAALYFWMPNVEARAKETVKSQLQVFKKPEAWLVILITAIGTGGLFCWISYIAPLLTNISKFSPSDVSYILVLAGLGMVIGNLIGGKLTDRFSPEITIIAILLLLSVDLVLVYLFSSNQYMSLLLVFMTGCISFSIGAPIQMLMIKTAVGSEMIASASIQAAFNVGNALGAFLGGLPLVAGLNYATPNLVGVAMAMSGALITFIFLQRRRRLSRLGGGQFKAVKMEV</sequence>
<evidence type="ECO:0000259" key="7">
    <source>
        <dbReference type="PROSITE" id="PS50850"/>
    </source>
</evidence>
<dbReference type="CDD" id="cd17324">
    <property type="entry name" value="MFS_NepI_like"/>
    <property type="match status" value="1"/>
</dbReference>
<dbReference type="PANTHER" id="PTHR43124">
    <property type="entry name" value="PURINE EFFLUX PUMP PBUE"/>
    <property type="match status" value="1"/>
</dbReference>
<keyword evidence="5 6" id="KW-0472">Membrane</keyword>
<accession>A0A923SFD1</accession>
<dbReference type="PROSITE" id="PS50850">
    <property type="entry name" value="MFS"/>
    <property type="match status" value="1"/>
</dbReference>
<evidence type="ECO:0000256" key="3">
    <source>
        <dbReference type="ARBA" id="ARBA00022692"/>
    </source>
</evidence>
<feature type="transmembrane region" description="Helical" evidence="6">
    <location>
        <begin position="291"/>
        <end position="310"/>
    </location>
</feature>
<evidence type="ECO:0000313" key="8">
    <source>
        <dbReference type="EMBL" id="MBC5844497.1"/>
    </source>
</evidence>
<feature type="domain" description="Major facilitator superfamily (MFS) profile" evidence="7">
    <location>
        <begin position="4"/>
        <end position="380"/>
    </location>
</feature>
<dbReference type="Pfam" id="PF07690">
    <property type="entry name" value="MFS_1"/>
    <property type="match status" value="1"/>
</dbReference>
<comment type="subcellular location">
    <subcellularLocation>
        <location evidence="1">Cell membrane</location>
        <topology evidence="1">Multi-pass membrane protein</topology>
    </subcellularLocation>
</comment>
<feature type="transmembrane region" description="Helical" evidence="6">
    <location>
        <begin position="358"/>
        <end position="376"/>
    </location>
</feature>
<dbReference type="InterPro" id="IPR011701">
    <property type="entry name" value="MFS"/>
</dbReference>
<protein>
    <submittedName>
        <fullName evidence="8">MFS transporter</fullName>
    </submittedName>
</protein>
<feature type="transmembrane region" description="Helical" evidence="6">
    <location>
        <begin position="128"/>
        <end position="150"/>
    </location>
</feature>
<evidence type="ECO:0000313" key="9">
    <source>
        <dbReference type="Proteomes" id="UP000641454"/>
    </source>
</evidence>
<proteinExistence type="predicted"/>
<dbReference type="EMBL" id="JACRUL010000016">
    <property type="protein sequence ID" value="MBC5844497.1"/>
    <property type="molecule type" value="Genomic_DNA"/>
</dbReference>
<evidence type="ECO:0000256" key="5">
    <source>
        <dbReference type="ARBA" id="ARBA00023136"/>
    </source>
</evidence>
<dbReference type="InterPro" id="IPR050189">
    <property type="entry name" value="MFS_Efflux_Transporters"/>
</dbReference>
<dbReference type="SUPFAM" id="SSF103473">
    <property type="entry name" value="MFS general substrate transporter"/>
    <property type="match status" value="1"/>
</dbReference>
<feature type="transmembrane region" description="Helical" evidence="6">
    <location>
        <begin position="95"/>
        <end position="116"/>
    </location>
</feature>
<organism evidence="8 9">
    <name type="scientific">Flavobacterium muglaense</name>
    <dbReference type="NCBI Taxonomy" id="2764716"/>
    <lineage>
        <taxon>Bacteria</taxon>
        <taxon>Pseudomonadati</taxon>
        <taxon>Bacteroidota</taxon>
        <taxon>Flavobacteriia</taxon>
        <taxon>Flavobacteriales</taxon>
        <taxon>Flavobacteriaceae</taxon>
        <taxon>Flavobacterium</taxon>
    </lineage>
</organism>
<evidence type="ECO:0000256" key="4">
    <source>
        <dbReference type="ARBA" id="ARBA00022989"/>
    </source>
</evidence>
<dbReference type="RefSeq" id="WP_187018159.1">
    <property type="nucleotide sequence ID" value="NZ_JACRUK010000016.1"/>
</dbReference>
<comment type="caution">
    <text evidence="8">The sequence shown here is derived from an EMBL/GenBank/DDBJ whole genome shotgun (WGS) entry which is preliminary data.</text>
</comment>
<gene>
    <name evidence="8" type="ORF">H8R25_08620</name>
</gene>
<dbReference type="Gene3D" id="1.20.1250.20">
    <property type="entry name" value="MFS general substrate transporter like domains"/>
    <property type="match status" value="2"/>
</dbReference>
<feature type="transmembrane region" description="Helical" evidence="6">
    <location>
        <begin position="331"/>
        <end position="352"/>
    </location>
</feature>
<evidence type="ECO:0000256" key="2">
    <source>
        <dbReference type="ARBA" id="ARBA00022475"/>
    </source>
</evidence>
<feature type="transmembrane region" description="Helical" evidence="6">
    <location>
        <begin position="70"/>
        <end position="89"/>
    </location>
</feature>
<feature type="transmembrane region" description="Helical" evidence="6">
    <location>
        <begin position="201"/>
        <end position="225"/>
    </location>
</feature>
<feature type="transmembrane region" description="Helical" evidence="6">
    <location>
        <begin position="40"/>
        <end position="63"/>
    </location>
</feature>
<dbReference type="InterPro" id="IPR020846">
    <property type="entry name" value="MFS_dom"/>
</dbReference>
<dbReference type="GO" id="GO:0022857">
    <property type="term" value="F:transmembrane transporter activity"/>
    <property type="evidence" value="ECO:0007669"/>
    <property type="project" value="InterPro"/>
</dbReference>
<keyword evidence="4 6" id="KW-1133">Transmembrane helix</keyword>
<feature type="transmembrane region" description="Helical" evidence="6">
    <location>
        <begin position="237"/>
        <end position="254"/>
    </location>
</feature>
<dbReference type="GO" id="GO:0005886">
    <property type="term" value="C:plasma membrane"/>
    <property type="evidence" value="ECO:0007669"/>
    <property type="project" value="UniProtKB-SubCell"/>
</dbReference>
<dbReference type="Proteomes" id="UP000641454">
    <property type="component" value="Unassembled WGS sequence"/>
</dbReference>
<feature type="transmembrane region" description="Helical" evidence="6">
    <location>
        <begin position="156"/>
        <end position="177"/>
    </location>
</feature>
<feature type="transmembrane region" description="Helical" evidence="6">
    <location>
        <begin position="266"/>
        <end position="285"/>
    </location>
</feature>
<keyword evidence="2" id="KW-1003">Cell membrane</keyword>